<evidence type="ECO:0000313" key="3">
    <source>
        <dbReference type="Proteomes" id="UP000028349"/>
    </source>
</evidence>
<dbReference type="Proteomes" id="UP000270036">
    <property type="component" value="Chromosome"/>
</dbReference>
<evidence type="ECO:0000313" key="2">
    <source>
        <dbReference type="EMBL" id="VEH96809.1"/>
    </source>
</evidence>
<reference evidence="2 4" key="2">
    <citation type="submission" date="2018-12" db="EMBL/GenBank/DDBJ databases">
        <authorList>
            <consortium name="Pathogen Informatics"/>
        </authorList>
    </citation>
    <scope>NUCLEOTIDE SEQUENCE [LARGE SCALE GENOMIC DNA]</scope>
    <source>
        <strain evidence="2 4">NCTC13489</strain>
    </source>
</reference>
<evidence type="ECO:0000313" key="4">
    <source>
        <dbReference type="Proteomes" id="UP000270036"/>
    </source>
</evidence>
<dbReference type="KEGG" id="cant:NCTC13489_00606"/>
<sequence length="107" mass="13156">MEKIIVYKKEFEIQIIELIDILIARKYFTFEEYAVEYTIKIYEFIENNISFPISKNCPKKYHRFGKKFLKYKANNRTTWYIFFDQKGNQFLVNHILNNHSQDFPELL</sequence>
<gene>
    <name evidence="1" type="ORF">HY04_00055</name>
    <name evidence="2" type="ORF">NCTC13489_00606</name>
</gene>
<dbReference type="EMBL" id="JPEP01000001">
    <property type="protein sequence ID" value="KEY19667.1"/>
    <property type="molecule type" value="Genomic_DNA"/>
</dbReference>
<dbReference type="STRING" id="266748.HY04_00055"/>
<dbReference type="AlphaFoldDB" id="A0A448NNR7"/>
<proteinExistence type="predicted"/>
<dbReference type="EMBL" id="LR134441">
    <property type="protein sequence ID" value="VEH96809.1"/>
    <property type="molecule type" value="Genomic_DNA"/>
</dbReference>
<dbReference type="OrthoDB" id="771059at2"/>
<name>A0A448NNR7_9FLAO</name>
<keyword evidence="3" id="KW-1185">Reference proteome</keyword>
<evidence type="ECO:0008006" key="5">
    <source>
        <dbReference type="Google" id="ProtNLM"/>
    </source>
</evidence>
<accession>A0A448NNR7</accession>
<dbReference type="Proteomes" id="UP000028349">
    <property type="component" value="Unassembled WGS sequence"/>
</dbReference>
<organism evidence="2 4">
    <name type="scientific">Kaistella antarctica</name>
    <dbReference type="NCBI Taxonomy" id="266748"/>
    <lineage>
        <taxon>Bacteria</taxon>
        <taxon>Pseudomonadati</taxon>
        <taxon>Bacteroidota</taxon>
        <taxon>Flavobacteriia</taxon>
        <taxon>Flavobacteriales</taxon>
        <taxon>Weeksellaceae</taxon>
        <taxon>Chryseobacterium group</taxon>
        <taxon>Kaistella</taxon>
    </lineage>
</organism>
<reference evidence="1 3" key="1">
    <citation type="submission" date="2014-07" db="EMBL/GenBank/DDBJ databases">
        <authorList>
            <person name="Pisani N.G."/>
            <person name="Newman J.D."/>
        </authorList>
    </citation>
    <scope>NUCLEOTIDE SEQUENCE [LARGE SCALE GENOMIC DNA]</scope>
    <source>
        <strain evidence="1 3">LMG 24720</strain>
    </source>
</reference>
<dbReference type="RefSeq" id="WP_034715962.1">
    <property type="nucleotide sequence ID" value="NZ_FOIX01000002.1"/>
</dbReference>
<protein>
    <recommendedName>
        <fullName evidence="5">Type II toxin-antitoxin system RelE/ParE family toxin</fullName>
    </recommendedName>
</protein>
<evidence type="ECO:0000313" key="1">
    <source>
        <dbReference type="EMBL" id="KEY19667.1"/>
    </source>
</evidence>